<dbReference type="Pfam" id="PF14394">
    <property type="entry name" value="DUF4423"/>
    <property type="match status" value="1"/>
</dbReference>
<dbReference type="AlphaFoldDB" id="A0A1Y6BD89"/>
<keyword evidence="3" id="KW-1185">Reference proteome</keyword>
<gene>
    <name evidence="2" type="ORF">SAMN06296036_102404</name>
</gene>
<evidence type="ECO:0000259" key="1">
    <source>
        <dbReference type="PROSITE" id="PS50943"/>
    </source>
</evidence>
<evidence type="ECO:0000313" key="3">
    <source>
        <dbReference type="Proteomes" id="UP000192907"/>
    </source>
</evidence>
<dbReference type="Gene3D" id="1.10.260.40">
    <property type="entry name" value="lambda repressor-like DNA-binding domains"/>
    <property type="match status" value="1"/>
</dbReference>
<protein>
    <submittedName>
        <fullName evidence="2">TIGR02147 family protein</fullName>
    </submittedName>
</protein>
<dbReference type="InterPro" id="IPR010982">
    <property type="entry name" value="Lambda_DNA-bd_dom_sf"/>
</dbReference>
<dbReference type="InterPro" id="IPR025537">
    <property type="entry name" value="DUF4423"/>
</dbReference>
<dbReference type="SUPFAM" id="SSF47413">
    <property type="entry name" value="lambda repressor-like DNA-binding domains"/>
    <property type="match status" value="1"/>
</dbReference>
<dbReference type="Proteomes" id="UP000192907">
    <property type="component" value="Unassembled WGS sequence"/>
</dbReference>
<dbReference type="InterPro" id="IPR011873">
    <property type="entry name" value="CHP02147"/>
</dbReference>
<dbReference type="CDD" id="cd00093">
    <property type="entry name" value="HTH_XRE"/>
    <property type="match status" value="1"/>
</dbReference>
<dbReference type="SMART" id="SM00530">
    <property type="entry name" value="HTH_XRE"/>
    <property type="match status" value="1"/>
</dbReference>
<dbReference type="NCBIfam" id="TIGR02147">
    <property type="entry name" value="Fsuc_second"/>
    <property type="match status" value="1"/>
</dbReference>
<feature type="domain" description="HTH cro/C1-type" evidence="1">
    <location>
        <begin position="25"/>
        <end position="70"/>
    </location>
</feature>
<sequence length="271" mass="31537">MEAHADYRQILKAELDSRCGQNPRYSLRAFARDLNLSPSRLSEILNHKQGVSRKAAEKIAKNLGFRETEVVHFCDLVSVKHARSIKERQDAHLRILKKQAEQEETKTFQLKLDAFKIISDWYHIGILELMNMKGFRSDPRWIARRLGVTPIQIELAIDRLIRVGLLRRNRDDELEAVENDGWIPGGVPSESIRKFHRQILQKAMEAIATQPVDQRYVQTHVLALNKEDVPEASKEIEKFQHRFCQRFQTPEQKDLVYCISMQLFKIAEDGP</sequence>
<dbReference type="PROSITE" id="PS50943">
    <property type="entry name" value="HTH_CROC1"/>
    <property type="match status" value="1"/>
</dbReference>
<dbReference type="GO" id="GO:0003677">
    <property type="term" value="F:DNA binding"/>
    <property type="evidence" value="ECO:0007669"/>
    <property type="project" value="InterPro"/>
</dbReference>
<dbReference type="STRING" id="1513793.SAMN06296036_102404"/>
<name>A0A1Y6BD89_9BACT</name>
<proteinExistence type="predicted"/>
<dbReference type="RefSeq" id="WP_132314976.1">
    <property type="nucleotide sequence ID" value="NZ_FWZT01000002.1"/>
</dbReference>
<accession>A0A1Y6BD89</accession>
<organism evidence="2 3">
    <name type="scientific">Pseudobacteriovorax antillogorgiicola</name>
    <dbReference type="NCBI Taxonomy" id="1513793"/>
    <lineage>
        <taxon>Bacteria</taxon>
        <taxon>Pseudomonadati</taxon>
        <taxon>Bdellovibrionota</taxon>
        <taxon>Oligoflexia</taxon>
        <taxon>Oligoflexales</taxon>
        <taxon>Pseudobacteriovoracaceae</taxon>
        <taxon>Pseudobacteriovorax</taxon>
    </lineage>
</organism>
<evidence type="ECO:0000313" key="2">
    <source>
        <dbReference type="EMBL" id="SME97943.1"/>
    </source>
</evidence>
<dbReference type="InterPro" id="IPR001387">
    <property type="entry name" value="Cro/C1-type_HTH"/>
</dbReference>
<dbReference type="OrthoDB" id="5290839at2"/>
<dbReference type="EMBL" id="FWZT01000002">
    <property type="protein sequence ID" value="SME97943.1"/>
    <property type="molecule type" value="Genomic_DNA"/>
</dbReference>
<reference evidence="3" key="1">
    <citation type="submission" date="2017-04" db="EMBL/GenBank/DDBJ databases">
        <authorList>
            <person name="Varghese N."/>
            <person name="Submissions S."/>
        </authorList>
    </citation>
    <scope>NUCLEOTIDE SEQUENCE [LARGE SCALE GENOMIC DNA]</scope>
    <source>
        <strain evidence="3">RKEM611</strain>
    </source>
</reference>